<protein>
    <recommendedName>
        <fullName evidence="2">Mce/MlaD domain-containing protein</fullName>
    </recommendedName>
</protein>
<feature type="transmembrane region" description="Helical" evidence="1">
    <location>
        <begin position="12"/>
        <end position="34"/>
    </location>
</feature>
<dbReference type="PANTHER" id="PTHR33371:SF4">
    <property type="entry name" value="INTERMEMBRANE PHOSPHOLIPID TRANSPORT SYSTEM BINDING PROTEIN MLAD"/>
    <property type="match status" value="1"/>
</dbReference>
<feature type="domain" description="Mce/MlaD" evidence="2">
    <location>
        <begin position="41"/>
        <end position="114"/>
    </location>
</feature>
<dbReference type="PANTHER" id="PTHR33371">
    <property type="entry name" value="INTERMEMBRANE PHOSPHOLIPID TRANSPORT SYSTEM BINDING PROTEIN MLAD-RELATED"/>
    <property type="match status" value="1"/>
</dbReference>
<accession>A0A3B1CUB7</accession>
<dbReference type="InterPro" id="IPR003399">
    <property type="entry name" value="Mce/MlaD"/>
</dbReference>
<keyword evidence="1" id="KW-1133">Transmembrane helix</keyword>
<dbReference type="AlphaFoldDB" id="A0A3B1CUB7"/>
<organism evidence="3">
    <name type="scientific">hydrothermal vent metagenome</name>
    <dbReference type="NCBI Taxonomy" id="652676"/>
    <lineage>
        <taxon>unclassified sequences</taxon>
        <taxon>metagenomes</taxon>
        <taxon>ecological metagenomes</taxon>
    </lineage>
</organism>
<name>A0A3B1CUB7_9ZZZZ</name>
<dbReference type="GO" id="GO:0005543">
    <property type="term" value="F:phospholipid binding"/>
    <property type="evidence" value="ECO:0007669"/>
    <property type="project" value="TreeGrafter"/>
</dbReference>
<sequence>MKVLTPETRVGLLTIVAAVALLYISLKTVGMSLFGGGDYMKFYVNFPTVSGVEESSKVRLSGVEIGQIELIELKDDHAMVTIRLTRKANIRKDSIATIRTAGLLGEQFISIEQGSPGVPILQDGDTLKRVKEPADLGDIATSVQSLIEENKNALRDAIANLSTITSEFARTAPNLAENLDKTMQGLRDIIENNQDNLTASISNAKELTELLKAIIKENRGNLKTTMSNLATASEKIDTMLTSLTNMSDSFGAVADRISEGEGTIGKLVREDDVYDNLNTALVGANTFLNKAEGIGLYLGIRAEQQIHQNESKAFVSLKVQTREDRYYLVEATQDLRNKKRGRQIAIRSILYTALVAKRFSDLTISGGLIESSAGMGIDYYMFDDAVQLRAELFNLSGYDELAPDPQLKIMARWNFLKYLYMYIGGDELFNQEYRTLLLGAGIMFDDEELKIALGAL</sequence>
<evidence type="ECO:0000259" key="2">
    <source>
        <dbReference type="Pfam" id="PF02470"/>
    </source>
</evidence>
<dbReference type="Pfam" id="PF02470">
    <property type="entry name" value="MlaD"/>
    <property type="match status" value="1"/>
</dbReference>
<dbReference type="EMBL" id="UOGE01000053">
    <property type="protein sequence ID" value="VAX20277.1"/>
    <property type="molecule type" value="Genomic_DNA"/>
</dbReference>
<evidence type="ECO:0000256" key="1">
    <source>
        <dbReference type="SAM" id="Phobius"/>
    </source>
</evidence>
<evidence type="ECO:0000313" key="3">
    <source>
        <dbReference type="EMBL" id="VAX20277.1"/>
    </source>
</evidence>
<keyword evidence="1" id="KW-0812">Transmembrane</keyword>
<dbReference type="InterPro" id="IPR052336">
    <property type="entry name" value="MlaD_Phospholipid_Transporter"/>
</dbReference>
<proteinExistence type="predicted"/>
<dbReference type="GO" id="GO:0005548">
    <property type="term" value="F:phospholipid transporter activity"/>
    <property type="evidence" value="ECO:0007669"/>
    <property type="project" value="TreeGrafter"/>
</dbReference>
<reference evidence="3" key="1">
    <citation type="submission" date="2018-06" db="EMBL/GenBank/DDBJ databases">
        <authorList>
            <person name="Zhirakovskaya E."/>
        </authorList>
    </citation>
    <scope>NUCLEOTIDE SEQUENCE</scope>
</reference>
<gene>
    <name evidence="3" type="ORF">MNBD_NITROSPINAE02-2190</name>
</gene>
<keyword evidence="1" id="KW-0472">Membrane</keyword>